<dbReference type="Pfam" id="PF02771">
    <property type="entry name" value="Acyl-CoA_dh_N"/>
    <property type="match status" value="1"/>
</dbReference>
<dbReference type="InterPro" id="IPR036250">
    <property type="entry name" value="AcylCo_DH-like_C"/>
</dbReference>
<comment type="similarity">
    <text evidence="2">Belongs to the acyl-CoA dehydrogenase family.</text>
</comment>
<dbReference type="SUPFAM" id="SSF55856">
    <property type="entry name" value="Cytochrome b5-like heme/steroid binding domain"/>
    <property type="match status" value="1"/>
</dbReference>
<dbReference type="PROSITE" id="PS50255">
    <property type="entry name" value="CYTOCHROME_B5_2"/>
    <property type="match status" value="1"/>
</dbReference>
<dbReference type="InterPro" id="IPR037069">
    <property type="entry name" value="AcylCoA_DH/ox_N_sf"/>
</dbReference>
<dbReference type="InterPro" id="IPR006089">
    <property type="entry name" value="Acyl-CoA_DH_CS"/>
</dbReference>
<dbReference type="InterPro" id="IPR009075">
    <property type="entry name" value="AcylCo_DH/oxidase_C"/>
</dbReference>
<name>A0A1J8QD97_9AGAM</name>
<dbReference type="PANTHER" id="PTHR48083:SF28">
    <property type="entry name" value="ACYL-COA DEHYDROGENASE FAMILY PROTEIN (AFU_ORTHOLOGUE AFUA_6G10880)-RELATED"/>
    <property type="match status" value="1"/>
</dbReference>
<dbReference type="Gene3D" id="1.10.540.10">
    <property type="entry name" value="Acyl-CoA dehydrogenase/oxidase, N-terminal domain"/>
    <property type="match status" value="1"/>
</dbReference>
<dbReference type="Pfam" id="PF00441">
    <property type="entry name" value="Acyl-CoA_dh_1"/>
    <property type="match status" value="1"/>
</dbReference>
<keyword evidence="5" id="KW-0560">Oxidoreductase</keyword>
<dbReference type="AlphaFoldDB" id="A0A1J8QD97"/>
<evidence type="ECO:0000256" key="5">
    <source>
        <dbReference type="ARBA" id="ARBA00023002"/>
    </source>
</evidence>
<dbReference type="EMBL" id="LVVM01001740">
    <property type="protein sequence ID" value="OJA17931.1"/>
    <property type="molecule type" value="Genomic_DNA"/>
</dbReference>
<evidence type="ECO:0000256" key="2">
    <source>
        <dbReference type="ARBA" id="ARBA00009347"/>
    </source>
</evidence>
<dbReference type="SUPFAM" id="SSF47203">
    <property type="entry name" value="Acyl-CoA dehydrogenase C-terminal domain-like"/>
    <property type="match status" value="1"/>
</dbReference>
<dbReference type="InterPro" id="IPR009100">
    <property type="entry name" value="AcylCoA_DH/oxidase_NM_dom_sf"/>
</dbReference>
<keyword evidence="4" id="KW-0274">FAD</keyword>
<evidence type="ECO:0000256" key="1">
    <source>
        <dbReference type="ARBA" id="ARBA00001974"/>
    </source>
</evidence>
<dbReference type="Proteomes" id="UP000183567">
    <property type="component" value="Unassembled WGS sequence"/>
</dbReference>
<keyword evidence="3" id="KW-0285">Flavoprotein</keyword>
<dbReference type="InterPro" id="IPR036400">
    <property type="entry name" value="Cyt_B5-like_heme/steroid_sf"/>
</dbReference>
<dbReference type="InterPro" id="IPR050741">
    <property type="entry name" value="Acyl-CoA_dehydrogenase"/>
</dbReference>
<dbReference type="GO" id="GO:0050660">
    <property type="term" value="F:flavin adenine dinucleotide binding"/>
    <property type="evidence" value="ECO:0007669"/>
    <property type="project" value="InterPro"/>
</dbReference>
<dbReference type="Pfam" id="PF02770">
    <property type="entry name" value="Acyl-CoA_dh_M"/>
    <property type="match status" value="1"/>
</dbReference>
<protein>
    <recommendedName>
        <fullName evidence="6">Cytochrome b5 heme-binding domain-containing protein</fullName>
    </recommendedName>
</protein>
<dbReference type="InterPro" id="IPR013786">
    <property type="entry name" value="AcylCoA_DH/ox_N"/>
</dbReference>
<dbReference type="GO" id="GO:0005737">
    <property type="term" value="C:cytoplasm"/>
    <property type="evidence" value="ECO:0007669"/>
    <property type="project" value="TreeGrafter"/>
</dbReference>
<dbReference type="SMART" id="SM01117">
    <property type="entry name" value="Cyt-b5"/>
    <property type="match status" value="1"/>
</dbReference>
<accession>A0A1J8QD97</accession>
<comment type="cofactor">
    <cofactor evidence="1">
        <name>FAD</name>
        <dbReference type="ChEBI" id="CHEBI:57692"/>
    </cofactor>
</comment>
<organism evidence="7 8">
    <name type="scientific">Rhizopogon vesiculosus</name>
    <dbReference type="NCBI Taxonomy" id="180088"/>
    <lineage>
        <taxon>Eukaryota</taxon>
        <taxon>Fungi</taxon>
        <taxon>Dikarya</taxon>
        <taxon>Basidiomycota</taxon>
        <taxon>Agaricomycotina</taxon>
        <taxon>Agaricomycetes</taxon>
        <taxon>Agaricomycetidae</taxon>
        <taxon>Boletales</taxon>
        <taxon>Suillineae</taxon>
        <taxon>Rhizopogonaceae</taxon>
        <taxon>Rhizopogon</taxon>
    </lineage>
</organism>
<evidence type="ECO:0000256" key="4">
    <source>
        <dbReference type="ARBA" id="ARBA00022827"/>
    </source>
</evidence>
<evidence type="ECO:0000256" key="3">
    <source>
        <dbReference type="ARBA" id="ARBA00022630"/>
    </source>
</evidence>
<dbReference type="Gene3D" id="1.20.140.10">
    <property type="entry name" value="Butyryl-CoA Dehydrogenase, subunit A, domain 3"/>
    <property type="match status" value="1"/>
</dbReference>
<reference evidence="7 8" key="1">
    <citation type="submission" date="2016-03" db="EMBL/GenBank/DDBJ databases">
        <title>Comparative genomics of the ectomycorrhizal sister species Rhizopogon vinicolor and Rhizopogon vesiculosus (Basidiomycota: Boletales) reveals a divergence of the mating type B locus.</title>
        <authorList>
            <person name="Mujic A.B."/>
            <person name="Kuo A."/>
            <person name="Tritt A."/>
            <person name="Lipzen A."/>
            <person name="Chen C."/>
            <person name="Johnson J."/>
            <person name="Sharma A."/>
            <person name="Barry K."/>
            <person name="Grigoriev I.V."/>
            <person name="Spatafora J.W."/>
        </authorList>
    </citation>
    <scope>NUCLEOTIDE SEQUENCE [LARGE SCALE GENOMIC DNA]</scope>
    <source>
        <strain evidence="7 8">AM-OR11-056</strain>
    </source>
</reference>
<dbReference type="Pfam" id="PF00173">
    <property type="entry name" value="Cyt-b5"/>
    <property type="match status" value="1"/>
</dbReference>
<dbReference type="GO" id="GO:0033539">
    <property type="term" value="P:fatty acid beta-oxidation using acyl-CoA dehydrogenase"/>
    <property type="evidence" value="ECO:0007669"/>
    <property type="project" value="TreeGrafter"/>
</dbReference>
<dbReference type="STRING" id="180088.A0A1J8QD97"/>
<dbReference type="PROSITE" id="PS00072">
    <property type="entry name" value="ACYL_COA_DH_1"/>
    <property type="match status" value="1"/>
</dbReference>
<gene>
    <name evidence="7" type="ORF">AZE42_03489</name>
</gene>
<dbReference type="PANTHER" id="PTHR48083">
    <property type="entry name" value="MEDIUM-CHAIN SPECIFIC ACYL-COA DEHYDROGENASE, MITOCHONDRIAL-RELATED"/>
    <property type="match status" value="1"/>
</dbReference>
<dbReference type="SUPFAM" id="SSF56645">
    <property type="entry name" value="Acyl-CoA dehydrogenase NM domain-like"/>
    <property type="match status" value="1"/>
</dbReference>
<dbReference type="InterPro" id="IPR006091">
    <property type="entry name" value="Acyl-CoA_Oxase/DH_mid-dom"/>
</dbReference>
<dbReference type="InterPro" id="IPR001199">
    <property type="entry name" value="Cyt_B5-like_heme/steroid-bd"/>
</dbReference>
<feature type="domain" description="Cytochrome b5 heme-binding" evidence="6">
    <location>
        <begin position="3"/>
        <end position="84"/>
    </location>
</feature>
<evidence type="ECO:0000313" key="7">
    <source>
        <dbReference type="EMBL" id="OJA17931.1"/>
    </source>
</evidence>
<dbReference type="InterPro" id="IPR046373">
    <property type="entry name" value="Acyl-CoA_Oxase/DH_mid-dom_sf"/>
</dbReference>
<sequence length="442" mass="48759">MPSNEFTFDEVAQHNKEGDLWVVIDSKVYDLSRFANLHPGGASVLYAGGVGKSGKDATQVFFGLHRLEVLQRPQYSRLQVGAIRGQTESIKPLAPGELSLVPYAEPTWLTPGYFSPYYSDNHRQFHKAVRAFFMEFVYAEAIRCEDSGKRISQEVLDKLSEINFLAMRLGPVKPDEYDHFHELILHTELARFGTRAFVDGLLNGGVIALSPILNFGTPEQQAKFVPDILAGKKYISLAITEAFAGSDVSGVQTVAVRDGDEWVVTGTKKWITNGTFSDYFTTLCKTDAGLVVLLIERTDAVSTKAIKMSYSATAGTAFVTFDKARVPVANTLGQVGKGLSITLSNFNHERWMVTASSLSAQRVVVDECLKWTNQRIAFGKPLHAQAVIRAKLAAMISRVEACQAWVENITLQMNNMSYHEQSDKLAGSIALLKQYAISASID</sequence>
<evidence type="ECO:0000259" key="6">
    <source>
        <dbReference type="PROSITE" id="PS50255"/>
    </source>
</evidence>
<dbReference type="OrthoDB" id="2588832at2759"/>
<keyword evidence="8" id="KW-1185">Reference proteome</keyword>
<dbReference type="Gene3D" id="3.10.120.10">
    <property type="entry name" value="Cytochrome b5-like heme/steroid binding domain"/>
    <property type="match status" value="1"/>
</dbReference>
<comment type="caution">
    <text evidence="7">The sequence shown here is derived from an EMBL/GenBank/DDBJ whole genome shotgun (WGS) entry which is preliminary data.</text>
</comment>
<proteinExistence type="inferred from homology"/>
<dbReference type="GO" id="GO:0003995">
    <property type="term" value="F:acyl-CoA dehydrogenase activity"/>
    <property type="evidence" value="ECO:0007669"/>
    <property type="project" value="InterPro"/>
</dbReference>
<dbReference type="Gene3D" id="2.40.110.10">
    <property type="entry name" value="Butyryl-CoA Dehydrogenase, subunit A, domain 2"/>
    <property type="match status" value="1"/>
</dbReference>
<evidence type="ECO:0000313" key="8">
    <source>
        <dbReference type="Proteomes" id="UP000183567"/>
    </source>
</evidence>